<evidence type="ECO:0000313" key="4">
    <source>
        <dbReference type="Proteomes" id="UP001152797"/>
    </source>
</evidence>
<gene>
    <name evidence="2" type="ORF">C1SCF055_LOCUS34359</name>
</gene>
<sequence length="227" mass="24672">MQLAMMPVTPLGRRMHCFGWSEAQAAPVAQRAAPAVLHLPGEVAEPTVSPAPAVLPHLGSAASASFGPAPSQPATSSHPAAASSVAKYESRDAHGRVWGVPNAGGRGQCLDCPKQALLPSTRCADCQLRLSRGTPMADLDSFREKMNRAAAKCVNREVTLRLDALYQKLQTGQIPDSAQEKLRRFAEAVTADVRRRAEAQKIIQDLISQYWQQHKYWLTGLKWLLDA</sequence>
<proteinExistence type="predicted"/>
<dbReference type="Proteomes" id="UP001152797">
    <property type="component" value="Unassembled WGS sequence"/>
</dbReference>
<dbReference type="EMBL" id="CAMXCT030004434">
    <property type="protein sequence ID" value="CAL4796281.1"/>
    <property type="molecule type" value="Genomic_DNA"/>
</dbReference>
<dbReference type="EMBL" id="CAMXCT010004434">
    <property type="protein sequence ID" value="CAI4008969.1"/>
    <property type="molecule type" value="Genomic_DNA"/>
</dbReference>
<accession>A0A9P1GG16</accession>
<organism evidence="2">
    <name type="scientific">Cladocopium goreaui</name>
    <dbReference type="NCBI Taxonomy" id="2562237"/>
    <lineage>
        <taxon>Eukaryota</taxon>
        <taxon>Sar</taxon>
        <taxon>Alveolata</taxon>
        <taxon>Dinophyceae</taxon>
        <taxon>Suessiales</taxon>
        <taxon>Symbiodiniaceae</taxon>
        <taxon>Cladocopium</taxon>
    </lineage>
</organism>
<dbReference type="OrthoDB" id="423340at2759"/>
<dbReference type="EMBL" id="CAMXCT020004434">
    <property type="protein sequence ID" value="CAL1162344.1"/>
    <property type="molecule type" value="Genomic_DNA"/>
</dbReference>
<dbReference type="AlphaFoldDB" id="A0A9P1GG16"/>
<name>A0A9P1GG16_9DINO</name>
<protein>
    <submittedName>
        <fullName evidence="2">Uncharacterized protein</fullName>
    </submittedName>
</protein>
<comment type="caution">
    <text evidence="2">The sequence shown here is derived from an EMBL/GenBank/DDBJ whole genome shotgun (WGS) entry which is preliminary data.</text>
</comment>
<reference evidence="3" key="2">
    <citation type="submission" date="2024-04" db="EMBL/GenBank/DDBJ databases">
        <authorList>
            <person name="Chen Y."/>
            <person name="Shah S."/>
            <person name="Dougan E. K."/>
            <person name="Thang M."/>
            <person name="Chan C."/>
        </authorList>
    </citation>
    <scope>NUCLEOTIDE SEQUENCE [LARGE SCALE GENOMIC DNA]</scope>
</reference>
<feature type="region of interest" description="Disordered" evidence="1">
    <location>
        <begin position="63"/>
        <end position="86"/>
    </location>
</feature>
<reference evidence="2" key="1">
    <citation type="submission" date="2022-10" db="EMBL/GenBank/DDBJ databases">
        <authorList>
            <person name="Chen Y."/>
            <person name="Dougan E. K."/>
            <person name="Chan C."/>
            <person name="Rhodes N."/>
            <person name="Thang M."/>
        </authorList>
    </citation>
    <scope>NUCLEOTIDE SEQUENCE</scope>
</reference>
<evidence type="ECO:0000313" key="3">
    <source>
        <dbReference type="EMBL" id="CAL1162344.1"/>
    </source>
</evidence>
<evidence type="ECO:0000256" key="1">
    <source>
        <dbReference type="SAM" id="MobiDB-lite"/>
    </source>
</evidence>
<evidence type="ECO:0000313" key="2">
    <source>
        <dbReference type="EMBL" id="CAI4008969.1"/>
    </source>
</evidence>
<dbReference type="Gene3D" id="1.20.940.10">
    <property type="entry name" value="Functional domain of the splicing factor Prp18"/>
    <property type="match status" value="1"/>
</dbReference>
<keyword evidence="4" id="KW-1185">Reference proteome</keyword>